<evidence type="ECO:0000313" key="1">
    <source>
        <dbReference type="EMBL" id="MFC5060474.1"/>
    </source>
</evidence>
<keyword evidence="2" id="KW-1185">Reference proteome</keyword>
<sequence>MKLSPTQNMTLLVTTEHPEGEHRDIARQIMAYEHVHAEQVGFVQKPESPDADISLRMAGGEFCGNACMALAALTVAEEGPHAGDPVDVVLEASGTEDLVVCRVVKRSAEYVCELAMPVPRAVERSALTDDVGSGSAFVRYDDSLHVVIETGRLDRATREKAQLLAARLGEAWNVSLVGVMLYNPDSGRLTPLVHVPLLGSMVWERGCGSGTASLGAYLAWKNNTSVATSVIQPGGVMKVAADYARGGLAGIKVEGGVRIVAEGRAYLQQAA</sequence>
<protein>
    <recommendedName>
        <fullName evidence="3">Diaminopimelate epimerase</fullName>
    </recommendedName>
</protein>
<evidence type="ECO:0008006" key="3">
    <source>
        <dbReference type="Google" id="ProtNLM"/>
    </source>
</evidence>
<dbReference type="EMBL" id="JBHSJB010000053">
    <property type="protein sequence ID" value="MFC5060474.1"/>
    <property type="molecule type" value="Genomic_DNA"/>
</dbReference>
<proteinExistence type="predicted"/>
<dbReference type="RefSeq" id="WP_344037444.1">
    <property type="nucleotide sequence ID" value="NZ_BAAAKE010000007.1"/>
</dbReference>
<reference evidence="2" key="1">
    <citation type="journal article" date="2019" name="Int. J. Syst. Evol. Microbiol.">
        <title>The Global Catalogue of Microorganisms (GCM) 10K type strain sequencing project: providing services to taxonomists for standard genome sequencing and annotation.</title>
        <authorList>
            <consortium name="The Broad Institute Genomics Platform"/>
            <consortium name="The Broad Institute Genome Sequencing Center for Infectious Disease"/>
            <person name="Wu L."/>
            <person name="Ma J."/>
        </authorList>
    </citation>
    <scope>NUCLEOTIDE SEQUENCE [LARGE SCALE GENOMIC DNA]</scope>
    <source>
        <strain evidence="2">KCTC 12848</strain>
    </source>
</reference>
<dbReference type="Pfam" id="PF26317">
    <property type="entry name" value="CntK_N"/>
    <property type="match status" value="1"/>
</dbReference>
<dbReference type="SUPFAM" id="SSF54506">
    <property type="entry name" value="Diaminopimelate epimerase-like"/>
    <property type="match status" value="1"/>
</dbReference>
<dbReference type="InterPro" id="IPR058944">
    <property type="entry name" value="CntK-like"/>
</dbReference>
<name>A0ABV9YEW5_9PSEU</name>
<comment type="caution">
    <text evidence="1">The sequence shown here is derived from an EMBL/GenBank/DDBJ whole genome shotgun (WGS) entry which is preliminary data.</text>
</comment>
<accession>A0ABV9YEW5</accession>
<gene>
    <name evidence="1" type="ORF">ACFPFM_42780</name>
</gene>
<dbReference type="Gene3D" id="3.10.310.10">
    <property type="entry name" value="Diaminopimelate Epimerase, Chain A, domain 1"/>
    <property type="match status" value="2"/>
</dbReference>
<dbReference type="Proteomes" id="UP001595833">
    <property type="component" value="Unassembled WGS sequence"/>
</dbReference>
<organism evidence="1 2">
    <name type="scientific">Saccharothrix xinjiangensis</name>
    <dbReference type="NCBI Taxonomy" id="204798"/>
    <lineage>
        <taxon>Bacteria</taxon>
        <taxon>Bacillati</taxon>
        <taxon>Actinomycetota</taxon>
        <taxon>Actinomycetes</taxon>
        <taxon>Pseudonocardiales</taxon>
        <taxon>Pseudonocardiaceae</taxon>
        <taxon>Saccharothrix</taxon>
    </lineage>
</organism>
<evidence type="ECO:0000313" key="2">
    <source>
        <dbReference type="Proteomes" id="UP001595833"/>
    </source>
</evidence>